<gene>
    <name evidence="1" type="ORF">N1851_012830</name>
</gene>
<keyword evidence="2" id="KW-1185">Reference proteome</keyword>
<evidence type="ECO:0000313" key="1">
    <source>
        <dbReference type="EMBL" id="KAK0147696.1"/>
    </source>
</evidence>
<name>A0AA47P227_MERPO</name>
<dbReference type="EMBL" id="JAOPHQ010002286">
    <property type="protein sequence ID" value="KAK0147696.1"/>
    <property type="molecule type" value="Genomic_DNA"/>
</dbReference>
<evidence type="ECO:0000313" key="2">
    <source>
        <dbReference type="Proteomes" id="UP001174136"/>
    </source>
</evidence>
<protein>
    <submittedName>
        <fullName evidence="1">Uncharacterized protein</fullName>
    </submittedName>
</protein>
<proteinExistence type="predicted"/>
<dbReference type="Proteomes" id="UP001174136">
    <property type="component" value="Unassembled WGS sequence"/>
</dbReference>
<sequence length="229" mass="25101">MFIKYCPDPILCNRLSFKGAEEWTTAEVQECIDSFQPVQPNLEPVHCQSTLTPTPAVDVNGMRALVSLLDRMMAHQNVQTATPAPSPSRQFAPGPFHRRNCQVCGDASHSTLMHCRKENLCLSCFAPGSMACTLNEEAECSLREAGVLVGEPQSAERIVLVGCGGKQTHPKGIYDLTLTVYGVRCIVPVIVVPGQCDELIISSNVLKHLMRVMKGSDDYWKLVSTGCKH</sequence>
<comment type="caution">
    <text evidence="1">The sequence shown here is derived from an EMBL/GenBank/DDBJ whole genome shotgun (WGS) entry which is preliminary data.</text>
</comment>
<organism evidence="1 2">
    <name type="scientific">Merluccius polli</name>
    <name type="common">Benguela hake</name>
    <name type="synonym">Merluccius cadenati</name>
    <dbReference type="NCBI Taxonomy" id="89951"/>
    <lineage>
        <taxon>Eukaryota</taxon>
        <taxon>Metazoa</taxon>
        <taxon>Chordata</taxon>
        <taxon>Craniata</taxon>
        <taxon>Vertebrata</taxon>
        <taxon>Euteleostomi</taxon>
        <taxon>Actinopterygii</taxon>
        <taxon>Neopterygii</taxon>
        <taxon>Teleostei</taxon>
        <taxon>Neoteleostei</taxon>
        <taxon>Acanthomorphata</taxon>
        <taxon>Zeiogadaria</taxon>
        <taxon>Gadariae</taxon>
        <taxon>Gadiformes</taxon>
        <taxon>Gadoidei</taxon>
        <taxon>Merlucciidae</taxon>
        <taxon>Merluccius</taxon>
    </lineage>
</organism>
<accession>A0AA47P227</accession>
<reference evidence="1" key="1">
    <citation type="journal article" date="2023" name="Front. Mar. Sci.">
        <title>A new Merluccius polli reference genome to investigate the effects of global change in West African waters.</title>
        <authorList>
            <person name="Mateo J.L."/>
            <person name="Blanco-Fernandez C."/>
            <person name="Garcia-Vazquez E."/>
            <person name="Machado-Schiaffino G."/>
        </authorList>
    </citation>
    <scope>NUCLEOTIDE SEQUENCE</scope>
    <source>
        <strain evidence="1">C29</strain>
        <tissue evidence="1">Fin</tissue>
    </source>
</reference>
<dbReference type="AlphaFoldDB" id="A0AA47P227"/>